<organism evidence="2 3">
    <name type="scientific">Corchorus olitorius</name>
    <dbReference type="NCBI Taxonomy" id="93759"/>
    <lineage>
        <taxon>Eukaryota</taxon>
        <taxon>Viridiplantae</taxon>
        <taxon>Streptophyta</taxon>
        <taxon>Embryophyta</taxon>
        <taxon>Tracheophyta</taxon>
        <taxon>Spermatophyta</taxon>
        <taxon>Magnoliopsida</taxon>
        <taxon>eudicotyledons</taxon>
        <taxon>Gunneridae</taxon>
        <taxon>Pentapetalae</taxon>
        <taxon>rosids</taxon>
        <taxon>malvids</taxon>
        <taxon>Malvales</taxon>
        <taxon>Malvaceae</taxon>
        <taxon>Grewioideae</taxon>
        <taxon>Apeibeae</taxon>
        <taxon>Corchorus</taxon>
    </lineage>
</organism>
<dbReference type="AlphaFoldDB" id="A0A1R3HU98"/>
<dbReference type="EMBL" id="AWUE01019377">
    <property type="protein sequence ID" value="OMO73957.1"/>
    <property type="molecule type" value="Genomic_DNA"/>
</dbReference>
<gene>
    <name evidence="2" type="ORF">COLO4_26777</name>
</gene>
<accession>A0A1R3HU98</accession>
<keyword evidence="3" id="KW-1185">Reference proteome</keyword>
<keyword evidence="1" id="KW-0472">Membrane</keyword>
<comment type="caution">
    <text evidence="2">The sequence shown here is derived from an EMBL/GenBank/DDBJ whole genome shotgun (WGS) entry which is preliminary data.</text>
</comment>
<evidence type="ECO:0000313" key="2">
    <source>
        <dbReference type="EMBL" id="OMO73957.1"/>
    </source>
</evidence>
<dbReference type="Proteomes" id="UP000187203">
    <property type="component" value="Unassembled WGS sequence"/>
</dbReference>
<dbReference type="OrthoDB" id="10388154at2759"/>
<reference evidence="3" key="1">
    <citation type="submission" date="2013-09" db="EMBL/GenBank/DDBJ databases">
        <title>Corchorus olitorius genome sequencing.</title>
        <authorList>
            <person name="Alam M."/>
            <person name="Haque M.S."/>
            <person name="Islam M.S."/>
            <person name="Emdad E.M."/>
            <person name="Islam M.M."/>
            <person name="Ahmed B."/>
            <person name="Halim A."/>
            <person name="Hossen Q.M.M."/>
            <person name="Hossain M.Z."/>
            <person name="Ahmed R."/>
            <person name="Khan M.M."/>
            <person name="Islam R."/>
            <person name="Rashid M.M."/>
            <person name="Khan S.A."/>
            <person name="Rahman M.S."/>
            <person name="Alam M."/>
            <person name="Yahiya A.S."/>
            <person name="Khan M.S."/>
            <person name="Azam M.S."/>
            <person name="Haque T."/>
            <person name="Lashkar M.Z.H."/>
            <person name="Akhand A.I."/>
            <person name="Morshed G."/>
            <person name="Roy S."/>
            <person name="Uddin K.S."/>
            <person name="Rabeya T."/>
            <person name="Hossain A.S."/>
            <person name="Chowdhury A."/>
            <person name="Snigdha A.R."/>
            <person name="Mortoza M.S."/>
            <person name="Matin S.A."/>
            <person name="Hoque S.M.E."/>
            <person name="Islam M.K."/>
            <person name="Roy D.K."/>
            <person name="Haider R."/>
            <person name="Moosa M.M."/>
            <person name="Elias S.M."/>
            <person name="Hasan A.M."/>
            <person name="Jahan S."/>
            <person name="Shafiuddin M."/>
            <person name="Mahmood N."/>
            <person name="Shommy N.S."/>
        </authorList>
    </citation>
    <scope>NUCLEOTIDE SEQUENCE [LARGE SCALE GENOMIC DNA]</scope>
    <source>
        <strain evidence="3">cv. O-4</strain>
    </source>
</reference>
<evidence type="ECO:0000313" key="3">
    <source>
        <dbReference type="Proteomes" id="UP000187203"/>
    </source>
</evidence>
<proteinExistence type="predicted"/>
<keyword evidence="1" id="KW-1133">Transmembrane helix</keyword>
<sequence>MNPMRTHNLISIRIQRPVKNVEPLLDRTICSLYAFFITAAFSTLWYLLGEKLLGQGKENTRMNNICMGMLLCSSLFLIKGILRPANRRKGSAPRHLNVWLNIELSLITGIVMLVATGLVFEGGRVGIVARIHVCILAICCLVVLQILQSLFSDYIWNCDLFEVGRLVKIDNIVHKILDITLKGSGCLLANEVGRTTRGIAYIPSAYVTRDDIDVGSILYQQVWI</sequence>
<feature type="transmembrane region" description="Helical" evidence="1">
    <location>
        <begin position="126"/>
        <end position="147"/>
    </location>
</feature>
<feature type="transmembrane region" description="Helical" evidence="1">
    <location>
        <begin position="98"/>
        <end position="120"/>
    </location>
</feature>
<feature type="transmembrane region" description="Helical" evidence="1">
    <location>
        <begin position="29"/>
        <end position="48"/>
    </location>
</feature>
<protein>
    <submittedName>
        <fullName evidence="2">Uncharacterized protein</fullName>
    </submittedName>
</protein>
<name>A0A1R3HU98_9ROSI</name>
<keyword evidence="1" id="KW-0812">Transmembrane</keyword>
<feature type="transmembrane region" description="Helical" evidence="1">
    <location>
        <begin position="60"/>
        <end position="78"/>
    </location>
</feature>
<evidence type="ECO:0000256" key="1">
    <source>
        <dbReference type="SAM" id="Phobius"/>
    </source>
</evidence>